<accession>A0A1J7GHZ1</accession>
<reference evidence="1 2" key="1">
    <citation type="journal article" date="2017" name="Plant Biotechnol. J.">
        <title>A comprehensive draft genome sequence for lupin (Lupinus angustifolius), an emerging health food: insights into plant-microbe interactions and legume evolution.</title>
        <authorList>
            <person name="Hane J.K."/>
            <person name="Ming Y."/>
            <person name="Kamphuis L.G."/>
            <person name="Nelson M.N."/>
            <person name="Garg G."/>
            <person name="Atkins C.A."/>
            <person name="Bayer P.E."/>
            <person name="Bravo A."/>
            <person name="Bringans S."/>
            <person name="Cannon S."/>
            <person name="Edwards D."/>
            <person name="Foley R."/>
            <person name="Gao L.L."/>
            <person name="Harrison M.J."/>
            <person name="Huang W."/>
            <person name="Hurgobin B."/>
            <person name="Li S."/>
            <person name="Liu C.W."/>
            <person name="McGrath A."/>
            <person name="Morahan G."/>
            <person name="Murray J."/>
            <person name="Weller J."/>
            <person name="Jian J."/>
            <person name="Singh K.B."/>
        </authorList>
    </citation>
    <scope>NUCLEOTIDE SEQUENCE [LARGE SCALE GENOMIC DNA]</scope>
    <source>
        <strain evidence="2">cv. Tanjil</strain>
        <tissue evidence="1">Whole plant</tissue>
    </source>
</reference>
<proteinExistence type="predicted"/>
<evidence type="ECO:0000313" key="2">
    <source>
        <dbReference type="Proteomes" id="UP000188354"/>
    </source>
</evidence>
<dbReference type="EMBL" id="KV862258">
    <property type="protein sequence ID" value="OIV89672.1"/>
    <property type="molecule type" value="Genomic_DNA"/>
</dbReference>
<dbReference type="Proteomes" id="UP000188354">
    <property type="component" value="Unassembled WGS sequence"/>
</dbReference>
<gene>
    <name evidence="1" type="ORF">TanjilG_07748</name>
</gene>
<dbReference type="AlphaFoldDB" id="A0A1J7GHZ1"/>
<name>A0A1J7GHZ1_LUPAN</name>
<sequence length="58" mass="6689">MDLDGCMEDDDDSVDALEGLLRDTFRDVAEDNELNKGFNDNAKKFYNLIEEAQQELYP</sequence>
<dbReference type="Gramene" id="OIV89672">
    <property type="protein sequence ID" value="OIV89672"/>
    <property type="gene ID" value="TanjilG_07748"/>
</dbReference>
<evidence type="ECO:0000313" key="1">
    <source>
        <dbReference type="EMBL" id="OIV89672.1"/>
    </source>
</evidence>
<keyword evidence="2" id="KW-1185">Reference proteome</keyword>
<protein>
    <submittedName>
        <fullName evidence="1">Uncharacterized protein</fullName>
    </submittedName>
</protein>
<organism evidence="1 2">
    <name type="scientific">Lupinus angustifolius</name>
    <name type="common">Narrow-leaved blue lupine</name>
    <dbReference type="NCBI Taxonomy" id="3871"/>
    <lineage>
        <taxon>Eukaryota</taxon>
        <taxon>Viridiplantae</taxon>
        <taxon>Streptophyta</taxon>
        <taxon>Embryophyta</taxon>
        <taxon>Tracheophyta</taxon>
        <taxon>Spermatophyta</taxon>
        <taxon>Magnoliopsida</taxon>
        <taxon>eudicotyledons</taxon>
        <taxon>Gunneridae</taxon>
        <taxon>Pentapetalae</taxon>
        <taxon>rosids</taxon>
        <taxon>fabids</taxon>
        <taxon>Fabales</taxon>
        <taxon>Fabaceae</taxon>
        <taxon>Papilionoideae</taxon>
        <taxon>50 kb inversion clade</taxon>
        <taxon>genistoids sensu lato</taxon>
        <taxon>core genistoids</taxon>
        <taxon>Genisteae</taxon>
        <taxon>Lupinus</taxon>
    </lineage>
</organism>